<accession>A0A2P5DBM3</accession>
<name>A0A2P5DBM3_TREOI</name>
<dbReference type="AlphaFoldDB" id="A0A2P5DBM3"/>
<dbReference type="Proteomes" id="UP000237000">
    <property type="component" value="Unassembled WGS sequence"/>
</dbReference>
<evidence type="ECO:0000313" key="1">
    <source>
        <dbReference type="EMBL" id="PON70678.1"/>
    </source>
</evidence>
<proteinExistence type="predicted"/>
<protein>
    <submittedName>
        <fullName evidence="1">Uncharacterized protein</fullName>
    </submittedName>
</protein>
<dbReference type="EMBL" id="JXTC01000281">
    <property type="protein sequence ID" value="PON70678.1"/>
    <property type="molecule type" value="Genomic_DNA"/>
</dbReference>
<organism evidence="1 2">
    <name type="scientific">Trema orientale</name>
    <name type="common">Charcoal tree</name>
    <name type="synonym">Celtis orientalis</name>
    <dbReference type="NCBI Taxonomy" id="63057"/>
    <lineage>
        <taxon>Eukaryota</taxon>
        <taxon>Viridiplantae</taxon>
        <taxon>Streptophyta</taxon>
        <taxon>Embryophyta</taxon>
        <taxon>Tracheophyta</taxon>
        <taxon>Spermatophyta</taxon>
        <taxon>Magnoliopsida</taxon>
        <taxon>eudicotyledons</taxon>
        <taxon>Gunneridae</taxon>
        <taxon>Pentapetalae</taxon>
        <taxon>rosids</taxon>
        <taxon>fabids</taxon>
        <taxon>Rosales</taxon>
        <taxon>Cannabaceae</taxon>
        <taxon>Trema</taxon>
    </lineage>
</organism>
<gene>
    <name evidence="1" type="ORF">TorRG33x02_256140</name>
</gene>
<dbReference type="InParanoid" id="A0A2P5DBM3"/>
<reference evidence="2" key="1">
    <citation type="submission" date="2016-06" db="EMBL/GenBank/DDBJ databases">
        <title>Parallel loss of symbiosis genes in relatives of nitrogen-fixing non-legume Parasponia.</title>
        <authorList>
            <person name="Van Velzen R."/>
            <person name="Holmer R."/>
            <person name="Bu F."/>
            <person name="Rutten L."/>
            <person name="Van Zeijl A."/>
            <person name="Liu W."/>
            <person name="Santuari L."/>
            <person name="Cao Q."/>
            <person name="Sharma T."/>
            <person name="Shen D."/>
            <person name="Roswanjaya Y."/>
            <person name="Wardhani T."/>
            <person name="Kalhor M.S."/>
            <person name="Jansen J."/>
            <person name="Van den Hoogen J."/>
            <person name="Gungor B."/>
            <person name="Hartog M."/>
            <person name="Hontelez J."/>
            <person name="Verver J."/>
            <person name="Yang W.-C."/>
            <person name="Schijlen E."/>
            <person name="Repin R."/>
            <person name="Schilthuizen M."/>
            <person name="Schranz E."/>
            <person name="Heidstra R."/>
            <person name="Miyata K."/>
            <person name="Fedorova E."/>
            <person name="Kohlen W."/>
            <person name="Bisseling T."/>
            <person name="Smit S."/>
            <person name="Geurts R."/>
        </authorList>
    </citation>
    <scope>NUCLEOTIDE SEQUENCE [LARGE SCALE GENOMIC DNA]</scope>
    <source>
        <strain evidence="2">cv. RG33-2</strain>
    </source>
</reference>
<sequence>MPQHQDTGQKGSKTQGSALQCHFDGATAPQGHIRPRARAGVAAPFHVTATPAKTKHWHCSDTPQLLESDGKRLDCYDARKELREVNRDRQVI</sequence>
<keyword evidence="2" id="KW-1185">Reference proteome</keyword>
<evidence type="ECO:0000313" key="2">
    <source>
        <dbReference type="Proteomes" id="UP000237000"/>
    </source>
</evidence>
<comment type="caution">
    <text evidence="1">The sequence shown here is derived from an EMBL/GenBank/DDBJ whole genome shotgun (WGS) entry which is preliminary data.</text>
</comment>